<organism evidence="9 10">
    <name type="scientific">Neomoorella thermoacetica</name>
    <name type="common">Clostridium thermoaceticum</name>
    <dbReference type="NCBI Taxonomy" id="1525"/>
    <lineage>
        <taxon>Bacteria</taxon>
        <taxon>Bacillati</taxon>
        <taxon>Bacillota</taxon>
        <taxon>Clostridia</taxon>
        <taxon>Neomoorellales</taxon>
        <taxon>Neomoorellaceae</taxon>
        <taxon>Neomoorella</taxon>
    </lineage>
</organism>
<dbReference type="AlphaFoldDB" id="A0A1J5N3C0"/>
<keyword evidence="2" id="KW-0678">Repressor</keyword>
<accession>A0A1J5N3C0</accession>
<feature type="binding site" evidence="7">
    <location>
        <position position="134"/>
    </location>
    <ligand>
        <name>Zn(2+)</name>
        <dbReference type="ChEBI" id="CHEBI:29105"/>
    </ligand>
</feature>
<dbReference type="GO" id="GO:0000976">
    <property type="term" value="F:transcription cis-regulatory region binding"/>
    <property type="evidence" value="ECO:0007669"/>
    <property type="project" value="TreeGrafter"/>
</dbReference>
<dbReference type="Gene3D" id="1.10.10.10">
    <property type="entry name" value="Winged helix-like DNA-binding domain superfamily/Winged helix DNA-binding domain"/>
    <property type="match status" value="1"/>
</dbReference>
<evidence type="ECO:0000256" key="1">
    <source>
        <dbReference type="ARBA" id="ARBA00007957"/>
    </source>
</evidence>
<evidence type="ECO:0000256" key="7">
    <source>
        <dbReference type="PIRSR" id="PIRSR602481-1"/>
    </source>
</evidence>
<sequence>MDIEALLKEKDLKVTPQRKAILTVLAANHTAMNVQELFQEVIKILPGINFSTIYRNLDTMLARGLLCRISRETGGDLYEVRWEEGHHHHVICKGCGASIPVKFCPLEAMAAELAGKSFLPTEHSFEVYGLCDRCQEKKGEKEQST</sequence>
<evidence type="ECO:0000313" key="10">
    <source>
        <dbReference type="Proteomes" id="UP000182811"/>
    </source>
</evidence>
<dbReference type="GO" id="GO:0003700">
    <property type="term" value="F:DNA-binding transcription factor activity"/>
    <property type="evidence" value="ECO:0007669"/>
    <property type="project" value="InterPro"/>
</dbReference>
<feature type="binding site" evidence="7">
    <location>
        <position position="92"/>
    </location>
    <ligand>
        <name>Zn(2+)</name>
        <dbReference type="ChEBI" id="CHEBI:29105"/>
    </ligand>
</feature>
<keyword evidence="4" id="KW-0805">Transcription regulation</keyword>
<feature type="binding site" evidence="8">
    <location>
        <position position="86"/>
    </location>
    <ligand>
        <name>Fe cation</name>
        <dbReference type="ChEBI" id="CHEBI:24875"/>
    </ligand>
</feature>
<comment type="cofactor">
    <cofactor evidence="7">
        <name>Zn(2+)</name>
        <dbReference type="ChEBI" id="CHEBI:29105"/>
    </cofactor>
    <text evidence="7">Binds 1 zinc ion per subunit.</text>
</comment>
<dbReference type="EMBL" id="MDDC01000033">
    <property type="protein sequence ID" value="OIQ53505.1"/>
    <property type="molecule type" value="Genomic_DNA"/>
</dbReference>
<keyword evidence="3 7" id="KW-0862">Zinc</keyword>
<keyword evidence="5" id="KW-0238">DNA-binding</keyword>
<comment type="similarity">
    <text evidence="1">Belongs to the Fur family.</text>
</comment>
<feature type="binding site" evidence="8">
    <location>
        <position position="107"/>
    </location>
    <ligand>
        <name>Fe cation</name>
        <dbReference type="ChEBI" id="CHEBI:24875"/>
    </ligand>
</feature>
<keyword evidence="7" id="KW-0479">Metal-binding</keyword>
<dbReference type="GO" id="GO:0008270">
    <property type="term" value="F:zinc ion binding"/>
    <property type="evidence" value="ECO:0007669"/>
    <property type="project" value="TreeGrafter"/>
</dbReference>
<evidence type="ECO:0000256" key="2">
    <source>
        <dbReference type="ARBA" id="ARBA00022491"/>
    </source>
</evidence>
<comment type="cofactor">
    <cofactor evidence="8">
        <name>Mn(2+)</name>
        <dbReference type="ChEBI" id="CHEBI:29035"/>
    </cofactor>
    <cofactor evidence="8">
        <name>Fe(2+)</name>
        <dbReference type="ChEBI" id="CHEBI:29033"/>
    </cofactor>
    <text evidence="8">Binds 1 Mn(2+) or Fe(2+) ion per subunit.</text>
</comment>
<comment type="caution">
    <text evidence="9">The sequence shown here is derived from an EMBL/GenBank/DDBJ whole genome shotgun (WGS) entry which is preliminary data.</text>
</comment>
<evidence type="ECO:0000256" key="5">
    <source>
        <dbReference type="ARBA" id="ARBA00023125"/>
    </source>
</evidence>
<feature type="binding site" evidence="7">
    <location>
        <position position="95"/>
    </location>
    <ligand>
        <name>Zn(2+)</name>
        <dbReference type="ChEBI" id="CHEBI:29105"/>
    </ligand>
</feature>
<dbReference type="Pfam" id="PF01475">
    <property type="entry name" value="FUR"/>
    <property type="match status" value="1"/>
</dbReference>
<evidence type="ECO:0000256" key="6">
    <source>
        <dbReference type="ARBA" id="ARBA00023163"/>
    </source>
</evidence>
<dbReference type="GO" id="GO:1900376">
    <property type="term" value="P:regulation of secondary metabolite biosynthetic process"/>
    <property type="evidence" value="ECO:0007669"/>
    <property type="project" value="TreeGrafter"/>
</dbReference>
<dbReference type="SUPFAM" id="SSF46785">
    <property type="entry name" value="Winged helix' DNA-binding domain"/>
    <property type="match status" value="1"/>
</dbReference>
<keyword evidence="8" id="KW-0408">Iron</keyword>
<evidence type="ECO:0000256" key="3">
    <source>
        <dbReference type="ARBA" id="ARBA00022833"/>
    </source>
</evidence>
<proteinExistence type="inferred from homology"/>
<dbReference type="PANTHER" id="PTHR33202">
    <property type="entry name" value="ZINC UPTAKE REGULATION PROTEIN"/>
    <property type="match status" value="1"/>
</dbReference>
<dbReference type="InterPro" id="IPR043135">
    <property type="entry name" value="Fur_C"/>
</dbReference>
<dbReference type="InterPro" id="IPR036390">
    <property type="entry name" value="WH_DNA-bd_sf"/>
</dbReference>
<dbReference type="GO" id="GO:0045892">
    <property type="term" value="P:negative regulation of DNA-templated transcription"/>
    <property type="evidence" value="ECO:0007669"/>
    <property type="project" value="TreeGrafter"/>
</dbReference>
<dbReference type="InterPro" id="IPR036388">
    <property type="entry name" value="WH-like_DNA-bd_sf"/>
</dbReference>
<dbReference type="PANTHER" id="PTHR33202:SF7">
    <property type="entry name" value="FERRIC UPTAKE REGULATION PROTEIN"/>
    <property type="match status" value="1"/>
</dbReference>
<evidence type="ECO:0000256" key="8">
    <source>
        <dbReference type="PIRSR" id="PIRSR602481-2"/>
    </source>
</evidence>
<dbReference type="InterPro" id="IPR002481">
    <property type="entry name" value="FUR"/>
</dbReference>
<feature type="binding site" evidence="7">
    <location>
        <position position="131"/>
    </location>
    <ligand>
        <name>Zn(2+)</name>
        <dbReference type="ChEBI" id="CHEBI:29105"/>
    </ligand>
</feature>
<gene>
    <name evidence="9" type="primary">zur</name>
    <name evidence="9" type="ORF">MOTE_24910</name>
</gene>
<dbReference type="OrthoDB" id="8659436at2"/>
<keyword evidence="6" id="KW-0804">Transcription</keyword>
<name>A0A1J5N3C0_NEOTH</name>
<dbReference type="CDD" id="cd07153">
    <property type="entry name" value="Fur_like"/>
    <property type="match status" value="1"/>
</dbReference>
<feature type="binding site" evidence="8">
    <location>
        <position position="123"/>
    </location>
    <ligand>
        <name>Fe cation</name>
        <dbReference type="ChEBI" id="CHEBI:24875"/>
    </ligand>
</feature>
<protein>
    <submittedName>
        <fullName evidence="9">Zinc uptake regulation protein</fullName>
    </submittedName>
</protein>
<dbReference type="Gene3D" id="3.30.1490.190">
    <property type="match status" value="1"/>
</dbReference>
<evidence type="ECO:0000313" key="9">
    <source>
        <dbReference type="EMBL" id="OIQ53505.1"/>
    </source>
</evidence>
<dbReference type="Proteomes" id="UP000182811">
    <property type="component" value="Unassembled WGS sequence"/>
</dbReference>
<evidence type="ECO:0000256" key="4">
    <source>
        <dbReference type="ARBA" id="ARBA00023015"/>
    </source>
</evidence>
<reference evidence="9 10" key="1">
    <citation type="submission" date="2016-08" db="EMBL/GenBank/DDBJ databases">
        <title>Genome-based comparison of Moorella thermoacetic strains.</title>
        <authorList>
            <person name="Poehlein A."/>
            <person name="Bengelsdorf F.R."/>
            <person name="Esser C."/>
            <person name="Duerre P."/>
            <person name="Daniel R."/>
        </authorList>
    </citation>
    <scope>NUCLEOTIDE SEQUENCE [LARGE SCALE GENOMIC DNA]</scope>
    <source>
        <strain evidence="9 10">DSM 21394</strain>
    </source>
</reference>